<reference evidence="2" key="1">
    <citation type="submission" date="2020-12" db="EMBL/GenBank/DDBJ databases">
        <title>WGS assembly of Carya illinoinensis cv. Pawnee.</title>
        <authorList>
            <person name="Platts A."/>
            <person name="Shu S."/>
            <person name="Wright S."/>
            <person name="Barry K."/>
            <person name="Edger P."/>
            <person name="Pires J.C."/>
            <person name="Schmutz J."/>
        </authorList>
    </citation>
    <scope>NUCLEOTIDE SEQUENCE</scope>
    <source>
        <tissue evidence="2">Leaf</tissue>
    </source>
</reference>
<evidence type="ECO:0000313" key="2">
    <source>
        <dbReference type="EMBL" id="KAG6631794.1"/>
    </source>
</evidence>
<gene>
    <name evidence="2" type="ORF">CIPAW_13G114800</name>
</gene>
<feature type="compositionally biased region" description="Basic and acidic residues" evidence="1">
    <location>
        <begin position="49"/>
        <end position="67"/>
    </location>
</feature>
<dbReference type="EMBL" id="CM031821">
    <property type="protein sequence ID" value="KAG6631794.1"/>
    <property type="molecule type" value="Genomic_DNA"/>
</dbReference>
<proteinExistence type="predicted"/>
<feature type="region of interest" description="Disordered" evidence="1">
    <location>
        <begin position="83"/>
        <end position="122"/>
    </location>
</feature>
<name>A0A8T1NRI4_CARIL</name>
<comment type="caution">
    <text evidence="2">The sequence shown here is derived from an EMBL/GenBank/DDBJ whole genome shotgun (WGS) entry which is preliminary data.</text>
</comment>
<organism evidence="2 3">
    <name type="scientific">Carya illinoinensis</name>
    <name type="common">Pecan</name>
    <dbReference type="NCBI Taxonomy" id="32201"/>
    <lineage>
        <taxon>Eukaryota</taxon>
        <taxon>Viridiplantae</taxon>
        <taxon>Streptophyta</taxon>
        <taxon>Embryophyta</taxon>
        <taxon>Tracheophyta</taxon>
        <taxon>Spermatophyta</taxon>
        <taxon>Magnoliopsida</taxon>
        <taxon>eudicotyledons</taxon>
        <taxon>Gunneridae</taxon>
        <taxon>Pentapetalae</taxon>
        <taxon>rosids</taxon>
        <taxon>fabids</taxon>
        <taxon>Fagales</taxon>
        <taxon>Juglandaceae</taxon>
        <taxon>Carya</taxon>
    </lineage>
</organism>
<evidence type="ECO:0000256" key="1">
    <source>
        <dbReference type="SAM" id="MobiDB-lite"/>
    </source>
</evidence>
<feature type="compositionally biased region" description="Basic and acidic residues" evidence="1">
    <location>
        <begin position="85"/>
        <end position="110"/>
    </location>
</feature>
<evidence type="ECO:0000313" key="3">
    <source>
        <dbReference type="Proteomes" id="UP000811609"/>
    </source>
</evidence>
<dbReference type="Proteomes" id="UP000811609">
    <property type="component" value="Chromosome 13"/>
</dbReference>
<protein>
    <submittedName>
        <fullName evidence="2">Uncharacterized protein</fullName>
    </submittedName>
</protein>
<feature type="region of interest" description="Disordered" evidence="1">
    <location>
        <begin position="49"/>
        <end position="70"/>
    </location>
</feature>
<accession>A0A8T1NRI4</accession>
<sequence>MGFWVCGQKWVSGFMGKNGFLGGIEGEAVELRRGGRQRRACTHGLSEIRVGESRSTGRETESLDRDYGPFVAGGGAAAEEAVELGTRERNDSGVKREGDMWDREKPRERGLVGLASDRGGGR</sequence>
<dbReference type="AlphaFoldDB" id="A0A8T1NRI4"/>
<keyword evidence="3" id="KW-1185">Reference proteome</keyword>